<evidence type="ECO:0000313" key="1">
    <source>
        <dbReference type="EMBL" id="BBP44400.1"/>
    </source>
</evidence>
<dbReference type="Pfam" id="PF13433">
    <property type="entry name" value="Peripla_BP_5"/>
    <property type="match status" value="1"/>
</dbReference>
<sequence length="423" mass="46914">MNVQRPKWLVRANTALLLILGVVFLQLLWGATQPKPIQVGVLHSLTGPMALSEQGVIQATLMAIDEINQQGGVMGRPLQPILVDGASLDKTFAAGAERLVSQDKVPVIFGCWTSASRKAVKPVIEAHQNLLFYPVQYEGLEASERIVYSAEVPNQQIIPAISWVQQHLGQKILLIGSDYVFPHIANMQIQKVAETLGMTVLKSQYYGLNNIDFSDLDSLLALKPDAIINTLNGDGNRYFFETLSRLQPDNPVPVMSFSFSSVEAKSYLKQYGLSLEGHYVSWGYDPNLDTVENNTFIKAYRARYGQDEEVNSPMVNAYVNVYLWKLAAEKVESIDSDAILSVIHRVGFTGPAGKVFVDKNSRHTWKPDVISQLTASGESQVVWQSSSLIKPEPFSIFETSYEDSAKALTQLYEAWGGAWQAPE</sequence>
<dbReference type="InterPro" id="IPR017777">
    <property type="entry name" value="ABC_urea-bd_UrtA"/>
</dbReference>
<protein>
    <submittedName>
        <fullName evidence="1">Urea ABC transporter substrate-binding protein</fullName>
    </submittedName>
</protein>
<keyword evidence="2" id="KW-1185">Reference proteome</keyword>
<dbReference type="InterPro" id="IPR028082">
    <property type="entry name" value="Peripla_BP_I"/>
</dbReference>
<dbReference type="RefSeq" id="WP_173292121.1">
    <property type="nucleotide sequence ID" value="NZ_AP021888.1"/>
</dbReference>
<dbReference type="PANTHER" id="PTHR47628">
    <property type="match status" value="1"/>
</dbReference>
<dbReference type="KEGG" id="tzo:THMIRHAT_21460"/>
<dbReference type="PANTHER" id="PTHR47628:SF1">
    <property type="entry name" value="ALIPHATIC AMIDASE EXPRESSION-REGULATING PROTEIN"/>
    <property type="match status" value="1"/>
</dbReference>
<dbReference type="Proteomes" id="UP000501466">
    <property type="component" value="Chromosome"/>
</dbReference>
<name>A0A6F8PQY3_9GAMM</name>
<dbReference type="AlphaFoldDB" id="A0A6F8PQY3"/>
<reference evidence="2" key="1">
    <citation type="submission" date="2019-11" db="EMBL/GenBank/DDBJ databases">
        <title>Isolation and characterization of two novel species in the genus Thiomicrorhabdus.</title>
        <authorList>
            <person name="Mochizuki J."/>
            <person name="Kojima H."/>
            <person name="Fukui M."/>
        </authorList>
    </citation>
    <scope>NUCLEOTIDE SEQUENCE [LARGE SCALE GENOMIC DNA]</scope>
    <source>
        <strain evidence="2">AkT22</strain>
    </source>
</reference>
<dbReference type="EMBL" id="AP021888">
    <property type="protein sequence ID" value="BBP44400.1"/>
    <property type="molecule type" value="Genomic_DNA"/>
</dbReference>
<proteinExistence type="predicted"/>
<dbReference type="SUPFAM" id="SSF53822">
    <property type="entry name" value="Periplasmic binding protein-like I"/>
    <property type="match status" value="1"/>
</dbReference>
<gene>
    <name evidence="1" type="ORF">THMIRHAT_21460</name>
</gene>
<organism evidence="1 2">
    <name type="scientific">Thiosulfativibrio zosterae</name>
    <dbReference type="NCBI Taxonomy" id="2675053"/>
    <lineage>
        <taxon>Bacteria</taxon>
        <taxon>Pseudomonadati</taxon>
        <taxon>Pseudomonadota</taxon>
        <taxon>Gammaproteobacteria</taxon>
        <taxon>Thiotrichales</taxon>
        <taxon>Piscirickettsiaceae</taxon>
        <taxon>Thiosulfativibrio</taxon>
    </lineage>
</organism>
<dbReference type="CDD" id="cd06355">
    <property type="entry name" value="PBP1_FmdD-like"/>
    <property type="match status" value="1"/>
</dbReference>
<accession>A0A6F8PQY3</accession>
<evidence type="ECO:0000313" key="2">
    <source>
        <dbReference type="Proteomes" id="UP000501466"/>
    </source>
</evidence>
<dbReference type="Gene3D" id="3.40.50.2300">
    <property type="match status" value="2"/>
</dbReference>